<feature type="compositionally biased region" description="Polar residues" evidence="1">
    <location>
        <begin position="26"/>
        <end position="42"/>
    </location>
</feature>
<dbReference type="GeneID" id="136815067"/>
<feature type="region of interest" description="Disordered" evidence="1">
    <location>
        <begin position="80"/>
        <end position="104"/>
    </location>
</feature>
<reference evidence="2" key="1">
    <citation type="submission" date="2021-01" db="UniProtKB">
        <authorList>
            <consortium name="EnsemblMetazoa"/>
        </authorList>
    </citation>
    <scope>IDENTIFICATION</scope>
</reference>
<organism evidence="2 3">
    <name type="scientific">Clytia hemisphaerica</name>
    <dbReference type="NCBI Taxonomy" id="252671"/>
    <lineage>
        <taxon>Eukaryota</taxon>
        <taxon>Metazoa</taxon>
        <taxon>Cnidaria</taxon>
        <taxon>Hydrozoa</taxon>
        <taxon>Hydroidolina</taxon>
        <taxon>Leptothecata</taxon>
        <taxon>Obeliida</taxon>
        <taxon>Clytiidae</taxon>
        <taxon>Clytia</taxon>
    </lineage>
</organism>
<feature type="compositionally biased region" description="Polar residues" evidence="1">
    <location>
        <begin position="618"/>
        <end position="634"/>
    </location>
</feature>
<feature type="region of interest" description="Disordered" evidence="1">
    <location>
        <begin position="17"/>
        <end position="53"/>
    </location>
</feature>
<dbReference type="Proteomes" id="UP000594262">
    <property type="component" value="Unplaced"/>
</dbReference>
<feature type="region of interest" description="Disordered" evidence="1">
    <location>
        <begin position="618"/>
        <end position="638"/>
    </location>
</feature>
<accession>A0A7M6DMN5</accession>
<feature type="compositionally biased region" description="Polar residues" evidence="1">
    <location>
        <begin position="713"/>
        <end position="740"/>
    </location>
</feature>
<proteinExistence type="predicted"/>
<keyword evidence="3" id="KW-1185">Reference proteome</keyword>
<name>A0A7M6DMN5_9CNID</name>
<feature type="region of interest" description="Disordered" evidence="1">
    <location>
        <begin position="756"/>
        <end position="795"/>
    </location>
</feature>
<dbReference type="AlphaFoldDB" id="A0A7M6DMN5"/>
<feature type="compositionally biased region" description="Polar residues" evidence="1">
    <location>
        <begin position="778"/>
        <end position="788"/>
    </location>
</feature>
<dbReference type="EnsemblMetazoa" id="CLYHEMT016560.1">
    <property type="protein sequence ID" value="CLYHEMP016560.1"/>
    <property type="gene ID" value="CLYHEMG016560"/>
</dbReference>
<feature type="region of interest" description="Disordered" evidence="1">
    <location>
        <begin position="192"/>
        <end position="216"/>
    </location>
</feature>
<evidence type="ECO:0000256" key="1">
    <source>
        <dbReference type="SAM" id="MobiDB-lite"/>
    </source>
</evidence>
<feature type="compositionally biased region" description="Basic and acidic residues" evidence="1">
    <location>
        <begin position="200"/>
        <end position="212"/>
    </location>
</feature>
<dbReference type="RefSeq" id="XP_066927611.1">
    <property type="nucleotide sequence ID" value="XM_067071510.1"/>
</dbReference>
<feature type="region of interest" description="Disordered" evidence="1">
    <location>
        <begin position="425"/>
        <end position="445"/>
    </location>
</feature>
<evidence type="ECO:0000313" key="2">
    <source>
        <dbReference type="EnsemblMetazoa" id="CLYHEMP016560.1"/>
    </source>
</evidence>
<evidence type="ECO:0000313" key="3">
    <source>
        <dbReference type="Proteomes" id="UP000594262"/>
    </source>
</evidence>
<sequence>MTAGCEFCQHPSCWEYDVNQPRKGVSSPSLPNKLTKNQSKNDQPNRPKDTGLPTYKIINFTIGDVLEDELDYYTDSSCSDHEEYKTHRKSPNSRLSSPRSFPVGPSVSFDKGCLERIRKRQKEVEDQEKHKLNDHATLNSHTKVLTKQMVVLDKPLQDVQKMLVWVPGKNDQKDKHTVTSEKKKTVSEYVIDGASLPQDDENKKSSKDRVNKEPPGVRAFRKLNHGYLDELLPMMIEQGITLDDYLTLCRISNMQCDDVIDNRGDIVIPSALKTSRIIPLPKTPIVITREPHICNLPLSSQISTRPQQLSKSVMYIKNGDVVAAPIRQKKRRRRTKKELLHRWQPNPRDALDMSRAAIPKRALKKYSIVDHHCKESIRMDRLASDILIQPLSGSEASSICSMTLAEKKEEENDLIRELKGKLNKMSPHPSVHMPHAPTCSPTPHRRNSIPVELSRMSRQDSIIQQRLSRSSQSATRRMSKETSTVHFQESAVMHSYDSRRVSTAPSLFSELVDLRKSLDEGDQNKPSIVKSESRAFSVLSEQSSHFSGINRDLIDDAYSKYNSFTPFKTPLQSKHQINRTGTEQSQRASLDVPHPVQRLVVSPSLHAMGEILETTSRQKNSFTTTHRSISPTRNFSRHQKAASTFDMTPAEIKISKVQLQPARCKSPMRTKIESNHEPIYSSLPHYDAHESSPRIEPMPSRESQHVPPPSPVFKTSKTSNTSTIPTFLLPSPNNSVHSSGTQQEVAIQFYNQTDRSNDQIQDSKPSGDVGVAGKQASEAENIQPSGVTNIAEEPSIRSPIHLDSQEDSTEHQNGKENNVENEIDSNEGMFSLESVNEEDIKILVSATSESEQQQMETEEIQGVESQPINDLEDVSPILNENNEDFDQEEVQNHIDSDKDLLRIHPTDSLDTRVVSTTGCLTPSECQIKIPDINKLSENTMRGLTSPIKNEDLIDGLSLDLNLNEDILKALGNIDDFVLDSSDEDDDGE</sequence>
<protein>
    <submittedName>
        <fullName evidence="2">Uncharacterized protein</fullName>
    </submittedName>
</protein>
<feature type="region of interest" description="Disordered" evidence="1">
    <location>
        <begin position="681"/>
        <end position="740"/>
    </location>
</feature>